<dbReference type="EMBL" id="JABSNM010000028">
    <property type="protein sequence ID" value="NRT58363.1"/>
    <property type="molecule type" value="Genomic_DNA"/>
</dbReference>
<comment type="catalytic activity">
    <reaction evidence="1">
        <text>ATP + protein L-histidine = ADP + protein N-phospho-L-histidine.</text>
        <dbReference type="EC" id="2.7.13.3"/>
    </reaction>
</comment>
<evidence type="ECO:0000313" key="5">
    <source>
        <dbReference type="Proteomes" id="UP001516061"/>
    </source>
</evidence>
<evidence type="ECO:0000256" key="2">
    <source>
        <dbReference type="ARBA" id="ARBA00012438"/>
    </source>
</evidence>
<accession>A0ABX2G7R9</accession>
<gene>
    <name evidence="4" type="ORF">HNQ01_004131</name>
</gene>
<evidence type="ECO:0000256" key="1">
    <source>
        <dbReference type="ARBA" id="ARBA00000085"/>
    </source>
</evidence>
<dbReference type="InterPro" id="IPR036890">
    <property type="entry name" value="HATPase_C_sf"/>
</dbReference>
<protein>
    <recommendedName>
        <fullName evidence="2">histidine kinase</fullName>
        <ecNumber evidence="2">2.7.13.3</ecNumber>
    </recommendedName>
</protein>
<feature type="domain" description="Histidine kinase/HSP90-like ATPase" evidence="3">
    <location>
        <begin position="1"/>
        <end position="62"/>
    </location>
</feature>
<keyword evidence="4" id="KW-0808">Transferase</keyword>
<dbReference type="RefSeq" id="WP_173807387.1">
    <property type="nucleotide sequence ID" value="NZ_JABSNM010000028.1"/>
</dbReference>
<keyword evidence="5" id="KW-1185">Reference proteome</keyword>
<dbReference type="Gene3D" id="3.30.565.10">
    <property type="entry name" value="Histidine kinase-like ATPase, C-terminal domain"/>
    <property type="match status" value="1"/>
</dbReference>
<dbReference type="Pfam" id="PF02518">
    <property type="entry name" value="HATPase_c"/>
    <property type="match status" value="1"/>
</dbReference>
<dbReference type="GO" id="GO:0016301">
    <property type="term" value="F:kinase activity"/>
    <property type="evidence" value="ECO:0007669"/>
    <property type="project" value="UniProtKB-KW"/>
</dbReference>
<dbReference type="InterPro" id="IPR003594">
    <property type="entry name" value="HATPase_dom"/>
</dbReference>
<sequence length="65" mass="6976">MSANDLKHCHRRGYQGEQALERGDGSGLGLAIAAEIAERHGACLRMQSALGQGTRAALWWPAVCQ</sequence>
<dbReference type="InterPro" id="IPR004358">
    <property type="entry name" value="Sig_transdc_His_kin-like_C"/>
</dbReference>
<evidence type="ECO:0000259" key="3">
    <source>
        <dbReference type="Pfam" id="PF02518"/>
    </source>
</evidence>
<comment type="caution">
    <text evidence="4">The sequence shown here is derived from an EMBL/GenBank/DDBJ whole genome shotgun (WGS) entry which is preliminary data.</text>
</comment>
<dbReference type="Proteomes" id="UP001516061">
    <property type="component" value="Unassembled WGS sequence"/>
</dbReference>
<evidence type="ECO:0000313" key="4">
    <source>
        <dbReference type="EMBL" id="NRT58363.1"/>
    </source>
</evidence>
<reference evidence="4 5" key="1">
    <citation type="submission" date="2020-05" db="EMBL/GenBank/DDBJ databases">
        <title>Genomic Encyclopedia of Type Strains, Phase IV (KMG-V): Genome sequencing to study the core and pangenomes of soil and plant-associated prokaryotes.</title>
        <authorList>
            <person name="Whitman W."/>
        </authorList>
    </citation>
    <scope>NUCLEOTIDE SEQUENCE [LARGE SCALE GENOMIC DNA]</scope>
    <source>
        <strain evidence="4 5">C29</strain>
    </source>
</reference>
<dbReference type="EC" id="2.7.13.3" evidence="2"/>
<dbReference type="PRINTS" id="PR00344">
    <property type="entry name" value="BCTRLSENSOR"/>
</dbReference>
<dbReference type="SUPFAM" id="SSF55874">
    <property type="entry name" value="ATPase domain of HSP90 chaperone/DNA topoisomerase II/histidine kinase"/>
    <property type="match status" value="1"/>
</dbReference>
<keyword evidence="4" id="KW-0418">Kinase</keyword>
<proteinExistence type="predicted"/>
<organism evidence="4 5">
    <name type="scientific">Sphaerotilus uruguayifluvii</name>
    <dbReference type="NCBI Taxonomy" id="2735897"/>
    <lineage>
        <taxon>Bacteria</taxon>
        <taxon>Pseudomonadati</taxon>
        <taxon>Pseudomonadota</taxon>
        <taxon>Betaproteobacteria</taxon>
        <taxon>Burkholderiales</taxon>
        <taxon>Sphaerotilaceae</taxon>
        <taxon>Sphaerotilus</taxon>
    </lineage>
</organism>
<name>A0ABX2G7R9_9BURK</name>